<sequence>MTETQQASGHAAATFPTRTARTRRFTLGRPRSFAVAPDGSRVVFLRSQGGTDPVQRLWVLDVASGRERCVADHQGLVAGDEEEGLPPEERARRERAREQAAGIVRYATDARVERAVLPLAGDAVLVDLSGDDPPRWLRLPGPIVDPRLDPAGERVAWVRDGALWVASIADGQAAELVGDDDHDVTWGLAEFVAAEEMGRTRGFWWSPEGDALAVARVDVAPVSRWHLADPADPASAPTVVRYPAAGTANADVSLAIVDLDGTIRGIDWDRDELPYLAAVRWSRKGPPLAVLQSRDQQRLEIHRLDPRGGTTEALVQHEHQPWGELVAGAPRWLPGERLLTVAEDIRADARRCWVDGRPVTPAWLQIRSVVDADDTALLVTGSADDPSEIGVWRVPIDRDEPARLDRGGGVAQASGTVSVTVRQEARLGDAGVTTEVLPEEGPPVGIADHAEHSELVPNVEMLELGAERLRGALLRPSDPSAHLDPQGRLPVLVDPYGGPHAQRVLRRRDAFLGSQWFAEQGFAVLVVDGRGSPGRGPAWEHAVAGELAAVPLTDQIAGLDAALEAHDDLDGNRVAIRGWSFGGFLAALAVLRRPDRFHAAIAGAPVTEWRLYDTHYTERYLGHPDTAPETYRRNSLLEDAHRLARPLLLIHGLADDNVVAAHTLQLSRALLEHGRSHRVLPLSGVTHMTPQETVTENLLKLQSEFLRESLPRPAE</sequence>
<dbReference type="GO" id="GO:0006508">
    <property type="term" value="P:proteolysis"/>
    <property type="evidence" value="ECO:0007669"/>
    <property type="project" value="InterPro"/>
</dbReference>
<gene>
    <name evidence="4" type="ORF">ER308_18465</name>
</gene>
<name>A0A411YJ78_9ACTN</name>
<keyword evidence="5" id="KW-1185">Reference proteome</keyword>
<dbReference type="GO" id="GO:0008239">
    <property type="term" value="F:dipeptidyl-peptidase activity"/>
    <property type="evidence" value="ECO:0007669"/>
    <property type="project" value="TreeGrafter"/>
</dbReference>
<evidence type="ECO:0000313" key="5">
    <source>
        <dbReference type="Proteomes" id="UP000291469"/>
    </source>
</evidence>
<dbReference type="InterPro" id="IPR050278">
    <property type="entry name" value="Serine_Prot_S9B/DPPIV"/>
</dbReference>
<dbReference type="Gene3D" id="2.140.10.30">
    <property type="entry name" value="Dipeptidylpeptidase IV, N-terminal domain"/>
    <property type="match status" value="1"/>
</dbReference>
<evidence type="ECO:0000256" key="1">
    <source>
        <dbReference type="SAM" id="MobiDB-lite"/>
    </source>
</evidence>
<organism evidence="4 5">
    <name type="scientific">Egibacter rhizosphaerae</name>
    <dbReference type="NCBI Taxonomy" id="1670831"/>
    <lineage>
        <taxon>Bacteria</taxon>
        <taxon>Bacillati</taxon>
        <taxon>Actinomycetota</taxon>
        <taxon>Nitriliruptoria</taxon>
        <taxon>Egibacterales</taxon>
        <taxon>Egibacteraceae</taxon>
        <taxon>Egibacter</taxon>
    </lineage>
</organism>
<feature type="region of interest" description="Disordered" evidence="1">
    <location>
        <begin position="1"/>
        <end position="20"/>
    </location>
</feature>
<dbReference type="InterPro" id="IPR001375">
    <property type="entry name" value="Peptidase_S9_cat"/>
</dbReference>
<dbReference type="InterPro" id="IPR029058">
    <property type="entry name" value="AB_hydrolase_fold"/>
</dbReference>
<dbReference type="GO" id="GO:0008236">
    <property type="term" value="F:serine-type peptidase activity"/>
    <property type="evidence" value="ECO:0007669"/>
    <property type="project" value="InterPro"/>
</dbReference>
<dbReference type="KEGG" id="erz:ER308_18465"/>
<feature type="domain" description="Dipeptidylpeptidase IV N-terminal" evidence="3">
    <location>
        <begin position="122"/>
        <end position="407"/>
    </location>
</feature>
<dbReference type="Pfam" id="PF00930">
    <property type="entry name" value="DPPIV_N"/>
    <property type="match status" value="1"/>
</dbReference>
<dbReference type="InterPro" id="IPR002469">
    <property type="entry name" value="Peptidase_S9B_N"/>
</dbReference>
<accession>A0A411YJ78</accession>
<proteinExistence type="predicted"/>
<dbReference type="Proteomes" id="UP000291469">
    <property type="component" value="Chromosome"/>
</dbReference>
<dbReference type="Gene3D" id="3.40.50.1820">
    <property type="entry name" value="alpha/beta hydrolase"/>
    <property type="match status" value="1"/>
</dbReference>
<evidence type="ECO:0000259" key="2">
    <source>
        <dbReference type="Pfam" id="PF00326"/>
    </source>
</evidence>
<feature type="domain" description="Peptidase S9 prolyl oligopeptidase catalytic" evidence="2">
    <location>
        <begin position="514"/>
        <end position="710"/>
    </location>
</feature>
<dbReference type="Pfam" id="PF00326">
    <property type="entry name" value="Peptidase_S9"/>
    <property type="match status" value="1"/>
</dbReference>
<dbReference type="EMBL" id="CP036402">
    <property type="protein sequence ID" value="QBI21354.1"/>
    <property type="molecule type" value="Genomic_DNA"/>
</dbReference>
<dbReference type="RefSeq" id="WP_131156347.1">
    <property type="nucleotide sequence ID" value="NZ_CP036402.1"/>
</dbReference>
<dbReference type="SUPFAM" id="SSF82171">
    <property type="entry name" value="DPP6 N-terminal domain-like"/>
    <property type="match status" value="1"/>
</dbReference>
<dbReference type="SUPFAM" id="SSF53474">
    <property type="entry name" value="alpha/beta-Hydrolases"/>
    <property type="match status" value="1"/>
</dbReference>
<dbReference type="PANTHER" id="PTHR11731:SF193">
    <property type="entry name" value="DIPEPTIDYL PEPTIDASE 9"/>
    <property type="match status" value="1"/>
</dbReference>
<dbReference type="AlphaFoldDB" id="A0A411YJ78"/>
<dbReference type="PANTHER" id="PTHR11731">
    <property type="entry name" value="PROTEASE FAMILY S9B,C DIPEPTIDYL-PEPTIDASE IV-RELATED"/>
    <property type="match status" value="1"/>
</dbReference>
<protein>
    <submittedName>
        <fullName evidence="4">S9 family peptidase</fullName>
    </submittedName>
</protein>
<reference evidence="4 5" key="1">
    <citation type="submission" date="2019-01" db="EMBL/GenBank/DDBJ databases">
        <title>Egibacter rhizosphaerae EGI 80759T.</title>
        <authorList>
            <person name="Chen D.-D."/>
            <person name="Tian Y."/>
            <person name="Jiao J.-Y."/>
            <person name="Zhang X.-T."/>
            <person name="Zhang Y.-G."/>
            <person name="Zhang Y."/>
            <person name="Xiao M."/>
            <person name="Shu W.-S."/>
            <person name="Li W.-J."/>
        </authorList>
    </citation>
    <scope>NUCLEOTIDE SEQUENCE [LARGE SCALE GENOMIC DNA]</scope>
    <source>
        <strain evidence="4 5">EGI 80759</strain>
    </source>
</reference>
<evidence type="ECO:0000259" key="3">
    <source>
        <dbReference type="Pfam" id="PF00930"/>
    </source>
</evidence>
<evidence type="ECO:0000313" key="4">
    <source>
        <dbReference type="EMBL" id="QBI21354.1"/>
    </source>
</evidence>
<dbReference type="OrthoDB" id="128799at2"/>